<comment type="caution">
    <text evidence="1">The sequence shown here is derived from an EMBL/GenBank/DDBJ whole genome shotgun (WGS) entry which is preliminary data.</text>
</comment>
<name>A0ACC1HU88_9FUNG</name>
<organism evidence="1 2">
    <name type="scientific">Spiromyces aspiralis</name>
    <dbReference type="NCBI Taxonomy" id="68401"/>
    <lineage>
        <taxon>Eukaryota</taxon>
        <taxon>Fungi</taxon>
        <taxon>Fungi incertae sedis</taxon>
        <taxon>Zoopagomycota</taxon>
        <taxon>Kickxellomycotina</taxon>
        <taxon>Kickxellomycetes</taxon>
        <taxon>Kickxellales</taxon>
        <taxon>Kickxellaceae</taxon>
        <taxon>Spiromyces</taxon>
    </lineage>
</organism>
<dbReference type="EMBL" id="JAMZIH010000841">
    <property type="protein sequence ID" value="KAJ1678807.1"/>
    <property type="molecule type" value="Genomic_DNA"/>
</dbReference>
<dbReference type="EC" id="3.6.4.7" evidence="1"/>
<proteinExistence type="predicted"/>
<reference evidence="1" key="1">
    <citation type="submission" date="2022-06" db="EMBL/GenBank/DDBJ databases">
        <title>Phylogenomic reconstructions and comparative analyses of Kickxellomycotina fungi.</title>
        <authorList>
            <person name="Reynolds N.K."/>
            <person name="Stajich J.E."/>
            <person name="Barry K."/>
            <person name="Grigoriev I.V."/>
            <person name="Crous P."/>
            <person name="Smith M.E."/>
        </authorList>
    </citation>
    <scope>NUCLEOTIDE SEQUENCE</scope>
    <source>
        <strain evidence="1">RSA 2271</strain>
    </source>
</reference>
<accession>A0ACC1HU88</accession>
<protein>
    <submittedName>
        <fullName evidence="1">ATPase</fullName>
        <ecNumber evidence="1">3.6.4.7</ecNumber>
    </submittedName>
</protein>
<feature type="non-terminal residue" evidence="1">
    <location>
        <position position="1"/>
    </location>
</feature>
<keyword evidence="1" id="KW-0378">Hydrolase</keyword>
<dbReference type="Proteomes" id="UP001145114">
    <property type="component" value="Unassembled WGS sequence"/>
</dbReference>
<evidence type="ECO:0000313" key="1">
    <source>
        <dbReference type="EMBL" id="KAJ1678807.1"/>
    </source>
</evidence>
<sequence length="155" mass="17202">LCVEAHSAADYFELVKEFDTIMLTGVPLMSMKDRNEARRFITLLDALYENHIGLVMSSETAIADIFNARAYDAGEAVEQSSGPHSMLADTDVDPASLSSPLFTGEEEVFAFHRAVSRLMEMSTKQWAMACRHPLLRQYATNISGHKDLEAKASTK</sequence>
<gene>
    <name evidence="1" type="primary">AFG1_2</name>
    <name evidence="1" type="ORF">EV182_003318</name>
</gene>
<keyword evidence="2" id="KW-1185">Reference proteome</keyword>
<evidence type="ECO:0000313" key="2">
    <source>
        <dbReference type="Proteomes" id="UP001145114"/>
    </source>
</evidence>